<reference evidence="6 7" key="1">
    <citation type="submission" date="2019-12" db="EMBL/GenBank/DDBJ databases">
        <title>The draft genomic sequence of strain Chitinophaga oryziterrae JCM 16595.</title>
        <authorList>
            <person name="Zhang X."/>
        </authorList>
    </citation>
    <scope>NUCLEOTIDE SEQUENCE [LARGE SCALE GENOMIC DNA]</scope>
    <source>
        <strain evidence="6 7">JCM 16595</strain>
    </source>
</reference>
<feature type="domain" description="Thioredoxin" evidence="5">
    <location>
        <begin position="49"/>
        <end position="213"/>
    </location>
</feature>
<keyword evidence="4" id="KW-1015">Disulfide bond</keyword>
<keyword evidence="7" id="KW-1185">Reference proteome</keyword>
<feature type="disulfide bond" description="Redox-active" evidence="4">
    <location>
        <begin position="87"/>
        <end position="91"/>
    </location>
</feature>
<proteinExistence type="inferred from homology"/>
<dbReference type="PANTHER" id="PTHR12151">
    <property type="entry name" value="ELECTRON TRANSPORT PROTIN SCO1/SENC FAMILY MEMBER"/>
    <property type="match status" value="1"/>
</dbReference>
<evidence type="ECO:0000313" key="6">
    <source>
        <dbReference type="EMBL" id="MVT43549.1"/>
    </source>
</evidence>
<name>A0A6N8JGR8_9BACT</name>
<feature type="binding site" evidence="3">
    <location>
        <position position="91"/>
    </location>
    <ligand>
        <name>Cu cation</name>
        <dbReference type="ChEBI" id="CHEBI:23378"/>
    </ligand>
</feature>
<dbReference type="RefSeq" id="WP_157302295.1">
    <property type="nucleotide sequence ID" value="NZ_BAAAZB010000021.1"/>
</dbReference>
<comment type="similarity">
    <text evidence="1">Belongs to the SCO1/2 family.</text>
</comment>
<dbReference type="OrthoDB" id="9811998at2"/>
<feature type="binding site" evidence="3">
    <location>
        <position position="87"/>
    </location>
    <ligand>
        <name>Cu cation</name>
        <dbReference type="ChEBI" id="CHEBI:23378"/>
    </ligand>
</feature>
<evidence type="ECO:0000313" key="7">
    <source>
        <dbReference type="Proteomes" id="UP000468388"/>
    </source>
</evidence>
<evidence type="ECO:0000259" key="5">
    <source>
        <dbReference type="PROSITE" id="PS51352"/>
    </source>
</evidence>
<dbReference type="InterPro" id="IPR013766">
    <property type="entry name" value="Thioredoxin_domain"/>
</dbReference>
<evidence type="ECO:0000256" key="2">
    <source>
        <dbReference type="ARBA" id="ARBA00023008"/>
    </source>
</evidence>
<evidence type="ECO:0000256" key="4">
    <source>
        <dbReference type="PIRSR" id="PIRSR603782-2"/>
    </source>
</evidence>
<sequence length="214" mass="24720">MKKLSKRAWGLFLGIAFILPAMAYGALYWYNYRIADMPYFRENYSLQTSPPYYAIPDFSFVNQDSILIDNSFIKNKIWVAHYFFTTCTTICPKMMNGMNVVQKAFPDNEYVRFVSFTVDPEHDTPAILKQYAQSRGIQSKQWQLLTGDKKKLYQYARKGLFIVATDGDGGEGDFIHSEKLVLIDNSGHIRGYYDGTENNDIQLLINNIKRLLAE</sequence>
<dbReference type="SUPFAM" id="SSF52833">
    <property type="entry name" value="Thioredoxin-like"/>
    <property type="match status" value="1"/>
</dbReference>
<dbReference type="PROSITE" id="PS51352">
    <property type="entry name" value="THIOREDOXIN_2"/>
    <property type="match status" value="1"/>
</dbReference>
<dbReference type="Pfam" id="PF02630">
    <property type="entry name" value="SCO1-SenC"/>
    <property type="match status" value="1"/>
</dbReference>
<accession>A0A6N8JGR8</accession>
<dbReference type="PANTHER" id="PTHR12151:SF25">
    <property type="entry name" value="LINALOOL DEHYDRATASE_ISOMERASE DOMAIN-CONTAINING PROTEIN"/>
    <property type="match status" value="1"/>
</dbReference>
<keyword evidence="3" id="KW-0479">Metal-binding</keyword>
<dbReference type="InterPro" id="IPR003782">
    <property type="entry name" value="SCO1/SenC"/>
</dbReference>
<dbReference type="GO" id="GO:0046872">
    <property type="term" value="F:metal ion binding"/>
    <property type="evidence" value="ECO:0007669"/>
    <property type="project" value="UniProtKB-KW"/>
</dbReference>
<evidence type="ECO:0000256" key="1">
    <source>
        <dbReference type="ARBA" id="ARBA00010996"/>
    </source>
</evidence>
<dbReference type="Proteomes" id="UP000468388">
    <property type="component" value="Unassembled WGS sequence"/>
</dbReference>
<protein>
    <submittedName>
        <fullName evidence="6">SCO family protein</fullName>
    </submittedName>
</protein>
<dbReference type="AlphaFoldDB" id="A0A6N8JGR8"/>
<organism evidence="6 7">
    <name type="scientific">Chitinophaga oryziterrae</name>
    <dbReference type="NCBI Taxonomy" id="1031224"/>
    <lineage>
        <taxon>Bacteria</taxon>
        <taxon>Pseudomonadati</taxon>
        <taxon>Bacteroidota</taxon>
        <taxon>Chitinophagia</taxon>
        <taxon>Chitinophagales</taxon>
        <taxon>Chitinophagaceae</taxon>
        <taxon>Chitinophaga</taxon>
    </lineage>
</organism>
<gene>
    <name evidence="6" type="ORF">GO495_23330</name>
</gene>
<evidence type="ECO:0000256" key="3">
    <source>
        <dbReference type="PIRSR" id="PIRSR603782-1"/>
    </source>
</evidence>
<dbReference type="InterPro" id="IPR036249">
    <property type="entry name" value="Thioredoxin-like_sf"/>
</dbReference>
<dbReference type="CDD" id="cd02968">
    <property type="entry name" value="SCO"/>
    <property type="match status" value="1"/>
</dbReference>
<dbReference type="EMBL" id="WRXO01000008">
    <property type="protein sequence ID" value="MVT43549.1"/>
    <property type="molecule type" value="Genomic_DNA"/>
</dbReference>
<feature type="binding site" evidence="3">
    <location>
        <position position="176"/>
    </location>
    <ligand>
        <name>Cu cation</name>
        <dbReference type="ChEBI" id="CHEBI:23378"/>
    </ligand>
</feature>
<keyword evidence="2 3" id="KW-0186">Copper</keyword>
<dbReference type="Gene3D" id="3.40.30.10">
    <property type="entry name" value="Glutaredoxin"/>
    <property type="match status" value="1"/>
</dbReference>
<comment type="caution">
    <text evidence="6">The sequence shown here is derived from an EMBL/GenBank/DDBJ whole genome shotgun (WGS) entry which is preliminary data.</text>
</comment>